<dbReference type="AlphaFoldDB" id="A0A3R7M8G7"/>
<dbReference type="VEuPathDB" id="TriTrypDB:TRSC58_05657"/>
<dbReference type="EMBL" id="MKGL01000497">
    <property type="protein sequence ID" value="RNE98063.1"/>
    <property type="molecule type" value="Genomic_DNA"/>
</dbReference>
<dbReference type="SUPFAM" id="SSF55469">
    <property type="entry name" value="FMN-dependent nitroreductase-like"/>
    <property type="match status" value="1"/>
</dbReference>
<dbReference type="InterPro" id="IPR029479">
    <property type="entry name" value="Nitroreductase"/>
</dbReference>
<dbReference type="InterPro" id="IPR050461">
    <property type="entry name" value="Nitroreductase_HadB/RutE"/>
</dbReference>
<dbReference type="Pfam" id="PF00881">
    <property type="entry name" value="Nitroreductase"/>
    <property type="match status" value="1"/>
</dbReference>
<reference evidence="3 4" key="1">
    <citation type="journal article" date="2018" name="BMC Genomics">
        <title>Genomic comparison of Trypanosoma conorhini and Trypanosoma rangeli to Trypanosoma cruzi strains of high and low virulence.</title>
        <authorList>
            <person name="Bradwell K.R."/>
            <person name="Koparde V.N."/>
            <person name="Matveyev A.V."/>
            <person name="Serrano M.G."/>
            <person name="Alves J.M."/>
            <person name="Parikh H."/>
            <person name="Huang B."/>
            <person name="Lee V."/>
            <person name="Espinosa-Alvarez O."/>
            <person name="Ortiz P.A."/>
            <person name="Costa-Martins A.G."/>
            <person name="Teixeira M.M."/>
            <person name="Buck G.A."/>
        </authorList>
    </citation>
    <scope>NUCLEOTIDE SEQUENCE [LARGE SCALE GENOMIC DNA]</scope>
    <source>
        <strain evidence="3 4">AM80</strain>
    </source>
</reference>
<name>A0A3R7M8G7_TRYRA</name>
<evidence type="ECO:0000313" key="4">
    <source>
        <dbReference type="Proteomes" id="UP000283634"/>
    </source>
</evidence>
<reference evidence="2" key="2">
    <citation type="journal article" date="2019" name="Acta Trop.">
        <title>Mapping benznidazole resistance in trypanosomatids and exploring evolutionary histories of Nitroreductases and ABCG transporter protein sequences.</title>
        <authorList>
            <person name="Petravicius P.O."/>
            <person name="Costa-Martins A.G."/>
            <person name="Silva M.N."/>
            <person name="Reis-Cunha J.L."/>
            <person name="Bartholomeu D.C."/>
            <person name="Teixeira M.M.G."/>
            <person name="Zingales B."/>
        </authorList>
    </citation>
    <scope>NUCLEOTIDE SEQUENCE</scope>
    <source>
        <strain evidence="2">AM80</strain>
    </source>
</reference>
<keyword evidence="4" id="KW-1185">Reference proteome</keyword>
<dbReference type="Proteomes" id="UP000283634">
    <property type="component" value="Unassembled WGS sequence"/>
</dbReference>
<dbReference type="PANTHER" id="PTHR43543:SF1">
    <property type="entry name" value="MALONIC SEMIALDEHYDE REDUCTASE RUTE-RELATED"/>
    <property type="match status" value="1"/>
</dbReference>
<gene>
    <name evidence="2" type="primary">NTR-1</name>
    <name evidence="3" type="ORF">TraAM80_08996</name>
</gene>
<evidence type="ECO:0000259" key="1">
    <source>
        <dbReference type="Pfam" id="PF00881"/>
    </source>
</evidence>
<dbReference type="InterPro" id="IPR000415">
    <property type="entry name" value="Nitroreductase-like"/>
</dbReference>
<dbReference type="GO" id="GO:0016491">
    <property type="term" value="F:oxidoreductase activity"/>
    <property type="evidence" value="ECO:0007669"/>
    <property type="project" value="InterPro"/>
</dbReference>
<feature type="domain" description="Nitroreductase" evidence="1">
    <location>
        <begin position="79"/>
        <end position="281"/>
    </location>
</feature>
<dbReference type="OMA" id="CMMEGID"/>
<sequence length="306" mass="33287">MKRNGVQRSLWDSVQSYWRWKQSNVAAAASATGAAAAVRGGKNGGLGEAGLGHGNVPTSTFFPSLLSSSSPLDAVKGVVRDRRTCRRFDPTRPVDLDVLNDILAVTVRAPTSLNLQPWVAVVVCEEEQRAALSRAALSQPQPRDAPVTIVFAGDMEPERNAPAALEHGLESGYLDPMYGANYLRNTYYLLHGGPVESISHIKSFLSAWYSKATGHPLLSVPTSKQGYAWKQAMIPVTTFLYLATAAGFDTGILEGFDEAQVKQVVGLPPRFTVPVIMCVGYGAKDGFHSVRSPRFETRHLIRWGKF</sequence>
<proteinExistence type="predicted"/>
<accession>A0A3R7M8G7</accession>
<dbReference type="OrthoDB" id="41362at2759"/>
<dbReference type="PANTHER" id="PTHR43543">
    <property type="entry name" value="MALONIC SEMIALDEHYDE REDUCTASE RUTE-RELATED"/>
    <property type="match status" value="1"/>
</dbReference>
<dbReference type="SMR" id="A0A3R7M8G7"/>
<organism evidence="3 4">
    <name type="scientific">Trypanosoma rangeli</name>
    <dbReference type="NCBI Taxonomy" id="5698"/>
    <lineage>
        <taxon>Eukaryota</taxon>
        <taxon>Discoba</taxon>
        <taxon>Euglenozoa</taxon>
        <taxon>Kinetoplastea</taxon>
        <taxon>Metakinetoplastina</taxon>
        <taxon>Trypanosomatida</taxon>
        <taxon>Trypanosomatidae</taxon>
        <taxon>Trypanosoma</taxon>
        <taxon>Herpetosoma</taxon>
    </lineage>
</organism>
<dbReference type="Gene3D" id="3.40.109.10">
    <property type="entry name" value="NADH Oxidase"/>
    <property type="match status" value="1"/>
</dbReference>
<evidence type="ECO:0000313" key="2">
    <source>
        <dbReference type="EMBL" id="QEO64549.1"/>
    </source>
</evidence>
<evidence type="ECO:0000313" key="3">
    <source>
        <dbReference type="EMBL" id="RNE98063.1"/>
    </source>
</evidence>
<dbReference type="EMBL" id="MK829106">
    <property type="protein sequence ID" value="QEO64549.1"/>
    <property type="molecule type" value="Genomic_DNA"/>
</dbReference>
<protein>
    <submittedName>
        <fullName evidence="2 3">Nitroreductase</fullName>
    </submittedName>
</protein>